<dbReference type="SUPFAM" id="SSF82185">
    <property type="entry name" value="Histone H3 K4-specific methyltransferase SET7/9 N-terminal domain"/>
    <property type="match status" value="1"/>
</dbReference>
<dbReference type="STRING" id="1890364.A0A2P6NR41"/>
<dbReference type="OrthoDB" id="16628at2759"/>
<feature type="region of interest" description="Disordered" evidence="2">
    <location>
        <begin position="1"/>
        <end position="46"/>
    </location>
</feature>
<keyword evidence="3" id="KW-0808">Transferase</keyword>
<dbReference type="PANTHER" id="PTHR43215:SF14">
    <property type="entry name" value="RADIAL SPOKE HEAD 1 HOMOLOG"/>
    <property type="match status" value="1"/>
</dbReference>
<dbReference type="EMBL" id="MDYQ01000031">
    <property type="protein sequence ID" value="PRP86429.1"/>
    <property type="molecule type" value="Genomic_DNA"/>
</dbReference>
<dbReference type="PANTHER" id="PTHR43215">
    <property type="entry name" value="RADIAL SPOKE HEAD 1 HOMOLOG"/>
    <property type="match status" value="1"/>
</dbReference>
<dbReference type="InterPro" id="IPR003409">
    <property type="entry name" value="MORN"/>
</dbReference>
<accession>A0A2P6NR41</accession>
<dbReference type="Proteomes" id="UP000241769">
    <property type="component" value="Unassembled WGS sequence"/>
</dbReference>
<comment type="caution">
    <text evidence="3">The sequence shown here is derived from an EMBL/GenBank/DDBJ whole genome shotgun (WGS) entry which is preliminary data.</text>
</comment>
<keyword evidence="4" id="KW-1185">Reference proteome</keyword>
<evidence type="ECO:0000256" key="1">
    <source>
        <dbReference type="ARBA" id="ARBA00022737"/>
    </source>
</evidence>
<dbReference type="AlphaFoldDB" id="A0A2P6NR41"/>
<evidence type="ECO:0000256" key="2">
    <source>
        <dbReference type="SAM" id="MobiDB-lite"/>
    </source>
</evidence>
<gene>
    <name evidence="3" type="ORF">PROFUN_05348</name>
</gene>
<organism evidence="3 4">
    <name type="scientific">Planoprotostelium fungivorum</name>
    <dbReference type="NCBI Taxonomy" id="1890364"/>
    <lineage>
        <taxon>Eukaryota</taxon>
        <taxon>Amoebozoa</taxon>
        <taxon>Evosea</taxon>
        <taxon>Variosea</taxon>
        <taxon>Cavosteliida</taxon>
        <taxon>Cavosteliaceae</taxon>
        <taxon>Planoprotostelium</taxon>
    </lineage>
</organism>
<sequence>MKSEFPPNESHSNTQRPEEKLLIESYRGQRKQRGQLRPPPPGPSQKRRFLLIDLQIRCRRTVHVDCKNSAFPSQQRECQDPFLSCWFFISYFKMLGVLRSSFSGLNTFDLRPPPPGPSQKRRFLLIDPQIRCRRTVHVDCKNSAFPSQQRECQDPFLSCWFFISYFKMLGVLRSSFSGLNTFDVVNRGGIRSSDGNIPTFRPVKERGIGEEASYHGLMEEGHRHGIGKLVWRNGDSYYGTFKYDMKEGFGFMSWTNGDSYEGYWKMDQRHGSAKHRYANGMVFEGTYLHDKRDGPGKLTWPNGDVFIGSWKDNGRVGPGTLMLMDGQHIEQEWNEMDANYSASQPERTSGDTKQCAVVEDLIDLNFDGCS</sequence>
<dbReference type="GO" id="GO:0016301">
    <property type="term" value="F:kinase activity"/>
    <property type="evidence" value="ECO:0007669"/>
    <property type="project" value="UniProtKB-KW"/>
</dbReference>
<dbReference type="InParanoid" id="A0A2P6NR41"/>
<evidence type="ECO:0000313" key="3">
    <source>
        <dbReference type="EMBL" id="PRP86429.1"/>
    </source>
</evidence>
<dbReference type="Pfam" id="PF02493">
    <property type="entry name" value="MORN"/>
    <property type="match status" value="5"/>
</dbReference>
<keyword evidence="3" id="KW-0418">Kinase</keyword>
<dbReference type="Gene3D" id="2.20.110.10">
    <property type="entry name" value="Histone H3 K4-specific methyltransferase SET7/9 N-terminal domain"/>
    <property type="match status" value="2"/>
</dbReference>
<name>A0A2P6NR41_9EUKA</name>
<keyword evidence="1" id="KW-0677">Repeat</keyword>
<protein>
    <submittedName>
        <fullName evidence="3">Putative phosphatidylinositol-4-phosphate 5-kinase</fullName>
    </submittedName>
</protein>
<reference evidence="3 4" key="1">
    <citation type="journal article" date="2018" name="Genome Biol. Evol.">
        <title>Multiple Roots of Fruiting Body Formation in Amoebozoa.</title>
        <authorList>
            <person name="Hillmann F."/>
            <person name="Forbes G."/>
            <person name="Novohradska S."/>
            <person name="Ferling I."/>
            <person name="Riege K."/>
            <person name="Groth M."/>
            <person name="Westermann M."/>
            <person name="Marz M."/>
            <person name="Spaller T."/>
            <person name="Winckler T."/>
            <person name="Schaap P."/>
            <person name="Glockner G."/>
        </authorList>
    </citation>
    <scope>NUCLEOTIDE SEQUENCE [LARGE SCALE GENOMIC DNA]</scope>
    <source>
        <strain evidence="3 4">Jena</strain>
    </source>
</reference>
<evidence type="ECO:0000313" key="4">
    <source>
        <dbReference type="Proteomes" id="UP000241769"/>
    </source>
</evidence>
<dbReference type="SMART" id="SM00698">
    <property type="entry name" value="MORN"/>
    <property type="match status" value="5"/>
</dbReference>
<proteinExistence type="predicted"/>